<dbReference type="PROSITE" id="PS50111">
    <property type="entry name" value="CHEMOTAXIS_TRANSDUC_2"/>
    <property type="match status" value="1"/>
</dbReference>
<keyword evidence="1 2" id="KW-0807">Transducer</keyword>
<dbReference type="Proteomes" id="UP000551878">
    <property type="component" value="Unassembled WGS sequence"/>
</dbReference>
<dbReference type="GO" id="GO:0016020">
    <property type="term" value="C:membrane"/>
    <property type="evidence" value="ECO:0007669"/>
    <property type="project" value="InterPro"/>
</dbReference>
<feature type="transmembrane region" description="Helical" evidence="4">
    <location>
        <begin position="53"/>
        <end position="73"/>
    </location>
</feature>
<comment type="caution">
    <text evidence="6">The sequence shown here is derived from an EMBL/GenBank/DDBJ whole genome shotgun (WGS) entry which is preliminary data.</text>
</comment>
<keyword evidence="4" id="KW-0812">Transmembrane</keyword>
<dbReference type="SMART" id="SM00283">
    <property type="entry name" value="MA"/>
    <property type="match status" value="1"/>
</dbReference>
<dbReference type="InterPro" id="IPR004089">
    <property type="entry name" value="MCPsignal_dom"/>
</dbReference>
<evidence type="ECO:0000259" key="5">
    <source>
        <dbReference type="PROSITE" id="PS50111"/>
    </source>
</evidence>
<protein>
    <submittedName>
        <fullName evidence="6">Methyl-accepting chemotaxis protein</fullName>
    </submittedName>
</protein>
<dbReference type="PANTHER" id="PTHR32089:SF112">
    <property type="entry name" value="LYSOZYME-LIKE PROTEIN-RELATED"/>
    <property type="match status" value="1"/>
</dbReference>
<evidence type="ECO:0000256" key="3">
    <source>
        <dbReference type="SAM" id="MobiDB-lite"/>
    </source>
</evidence>
<evidence type="ECO:0000313" key="6">
    <source>
        <dbReference type="EMBL" id="MBB5174160.1"/>
    </source>
</evidence>
<feature type="transmembrane region" description="Helical" evidence="4">
    <location>
        <begin position="105"/>
        <end position="121"/>
    </location>
</feature>
<keyword evidence="7" id="KW-1185">Reference proteome</keyword>
<dbReference type="GO" id="GO:0007165">
    <property type="term" value="P:signal transduction"/>
    <property type="evidence" value="ECO:0007669"/>
    <property type="project" value="UniProtKB-KW"/>
</dbReference>
<evidence type="ECO:0000256" key="2">
    <source>
        <dbReference type="PROSITE-ProRule" id="PRU00284"/>
    </source>
</evidence>
<name>A0A840QS41_9BACI</name>
<feature type="transmembrane region" description="Helical" evidence="4">
    <location>
        <begin position="80"/>
        <end position="99"/>
    </location>
</feature>
<proteinExistence type="predicted"/>
<accession>A0A840QS41</accession>
<evidence type="ECO:0000256" key="1">
    <source>
        <dbReference type="ARBA" id="ARBA00023224"/>
    </source>
</evidence>
<evidence type="ECO:0000256" key="4">
    <source>
        <dbReference type="SAM" id="Phobius"/>
    </source>
</evidence>
<evidence type="ECO:0000313" key="7">
    <source>
        <dbReference type="Proteomes" id="UP000551878"/>
    </source>
</evidence>
<dbReference type="Gene3D" id="1.10.287.950">
    <property type="entry name" value="Methyl-accepting chemotaxis protein"/>
    <property type="match status" value="1"/>
</dbReference>
<feature type="domain" description="Methyl-accepting transducer" evidence="5">
    <location>
        <begin position="223"/>
        <end position="473"/>
    </location>
</feature>
<dbReference type="Pfam" id="PF00015">
    <property type="entry name" value="MCPsignal"/>
    <property type="match status" value="1"/>
</dbReference>
<feature type="transmembrane region" description="Helical" evidence="4">
    <location>
        <begin position="157"/>
        <end position="176"/>
    </location>
</feature>
<dbReference type="AlphaFoldDB" id="A0A840QS41"/>
<keyword evidence="4" id="KW-1133">Transmembrane helix</keyword>
<feature type="transmembrane region" description="Helical" evidence="4">
    <location>
        <begin position="126"/>
        <end position="145"/>
    </location>
</feature>
<dbReference type="EMBL" id="JACHHB010000010">
    <property type="protein sequence ID" value="MBB5174160.1"/>
    <property type="molecule type" value="Genomic_DNA"/>
</dbReference>
<gene>
    <name evidence="6" type="ORF">HNQ41_002354</name>
</gene>
<dbReference type="PANTHER" id="PTHR32089">
    <property type="entry name" value="METHYL-ACCEPTING CHEMOTAXIS PROTEIN MCPB"/>
    <property type="match status" value="1"/>
</dbReference>
<reference evidence="6 7" key="1">
    <citation type="submission" date="2020-08" db="EMBL/GenBank/DDBJ databases">
        <title>Genomic Encyclopedia of Type Strains, Phase IV (KMG-IV): sequencing the most valuable type-strain genomes for metagenomic binning, comparative biology and taxonomic classification.</title>
        <authorList>
            <person name="Goeker M."/>
        </authorList>
    </citation>
    <scope>NUCLEOTIDE SEQUENCE [LARGE SCALE GENOMIC DNA]</scope>
    <source>
        <strain evidence="6 7">DSM 24696</strain>
    </source>
</reference>
<keyword evidence="4" id="KW-0472">Membrane</keyword>
<dbReference type="RefSeq" id="WP_184664591.1">
    <property type="nucleotide sequence ID" value="NZ_JACHHB010000010.1"/>
</dbReference>
<sequence>MMQGKKNRIMLYFTLFVSLLSLLVHVMHRNIGWLDAYVHESHMHTEQASHLDPILNFLLILPFILLALSFFIYRKNDTHGSIPMLVMLSLTFGCISIMAGGDGLIEYHFSIFMVLASLAYYESIRLILISAGIFALQHFIGYFTFPELVCGTDSYPFTLLMIHIVFVIFTTAVIIIQIQARKNHDQIVKEKETQQKGIIEELINHISKTSQDVSSNISSLERGSQESAAAIDDITESIEEMTQGAESQLNESQRTMNVLDDMSSDVEKIIDQVKESEKSSDKTVERAKTGKESMHVTEEVITNLSKSVEQMDTVSKRLNERSVDIQKTLSLMTDIADQTNLLALNAAIEASRAGEAGKGFAVVAEEVRKLADQSRTYADRVANIIKEFMEDATNMSYVMEEGKKQSDDGISKVKQTATIFEEIVSNINAVSHETRTSYTLAKEMGNRMEDIKQALEEVVAVAEENQSSTETISASSKEQRNAINDFNHVTSSLTRLILSLTEQIEQIKNDIEKGGSADEKSS</sequence>
<dbReference type="SUPFAM" id="SSF58104">
    <property type="entry name" value="Methyl-accepting chemotaxis protein (MCP) signaling domain"/>
    <property type="match status" value="1"/>
</dbReference>
<feature type="region of interest" description="Disordered" evidence="3">
    <location>
        <begin position="274"/>
        <end position="293"/>
    </location>
</feature>
<organism evidence="6 7">
    <name type="scientific">Texcoconibacillus texcoconensis</name>
    <dbReference type="NCBI Taxonomy" id="1095777"/>
    <lineage>
        <taxon>Bacteria</taxon>
        <taxon>Bacillati</taxon>
        <taxon>Bacillota</taxon>
        <taxon>Bacilli</taxon>
        <taxon>Bacillales</taxon>
        <taxon>Bacillaceae</taxon>
        <taxon>Texcoconibacillus</taxon>
    </lineage>
</organism>